<evidence type="ECO:0000313" key="10">
    <source>
        <dbReference type="Proteomes" id="UP001517367"/>
    </source>
</evidence>
<evidence type="ECO:0000256" key="5">
    <source>
        <dbReference type="ARBA" id="ARBA00022801"/>
    </source>
</evidence>
<dbReference type="Pfam" id="PF01850">
    <property type="entry name" value="PIN"/>
    <property type="match status" value="1"/>
</dbReference>
<dbReference type="EMBL" id="SRMP02000001">
    <property type="protein sequence ID" value="MFN0289866.1"/>
    <property type="molecule type" value="Genomic_DNA"/>
</dbReference>
<dbReference type="InterPro" id="IPR050556">
    <property type="entry name" value="Type_II_TA_system_RNase"/>
</dbReference>
<dbReference type="SUPFAM" id="SSF88723">
    <property type="entry name" value="PIN domain-like"/>
    <property type="match status" value="1"/>
</dbReference>
<keyword evidence="3" id="KW-0540">Nuclease</keyword>
<comment type="caution">
    <text evidence="9">The sequence shown here is derived from an EMBL/GenBank/DDBJ whole genome shotgun (WGS) entry which is preliminary data.</text>
</comment>
<sequence length="130" mass="14497">MSGNKVLLDINIISALLKGETSIADEIDKASQIFLSATVIGELFYGAQYSIQIESNIRNIKKLVLRYEVLNIDAETSAIYGIIKATLRRNGTPIPENDIWIAATAIQHKLALSTRDKHFNQIKDLNVLAW</sequence>
<keyword evidence="2" id="KW-1277">Toxin-antitoxin system</keyword>
<evidence type="ECO:0000256" key="7">
    <source>
        <dbReference type="ARBA" id="ARBA00038093"/>
    </source>
</evidence>
<organism evidence="9 10">
    <name type="scientific">Pedobacter helvus</name>
    <dbReference type="NCBI Taxonomy" id="2563444"/>
    <lineage>
        <taxon>Bacteria</taxon>
        <taxon>Pseudomonadati</taxon>
        <taxon>Bacteroidota</taxon>
        <taxon>Sphingobacteriia</taxon>
        <taxon>Sphingobacteriales</taxon>
        <taxon>Sphingobacteriaceae</taxon>
        <taxon>Pedobacter</taxon>
    </lineage>
</organism>
<evidence type="ECO:0000256" key="2">
    <source>
        <dbReference type="ARBA" id="ARBA00022649"/>
    </source>
</evidence>
<protein>
    <submittedName>
        <fullName evidence="9">Type II toxin-antitoxin system VapC family toxin</fullName>
    </submittedName>
</protein>
<keyword evidence="10" id="KW-1185">Reference proteome</keyword>
<dbReference type="Proteomes" id="UP001517367">
    <property type="component" value="Unassembled WGS sequence"/>
</dbReference>
<evidence type="ECO:0000313" key="9">
    <source>
        <dbReference type="EMBL" id="MFN0289866.1"/>
    </source>
</evidence>
<dbReference type="RefSeq" id="WP_138727473.1">
    <property type="nucleotide sequence ID" value="NZ_SRMP02000001.1"/>
</dbReference>
<name>A0ABW9JD45_9SPHI</name>
<keyword evidence="4" id="KW-0479">Metal-binding</keyword>
<dbReference type="InterPro" id="IPR002716">
    <property type="entry name" value="PIN_dom"/>
</dbReference>
<proteinExistence type="inferred from homology"/>
<dbReference type="CDD" id="cd18753">
    <property type="entry name" value="PIN_VapC4-5_FitB-like"/>
    <property type="match status" value="1"/>
</dbReference>
<feature type="domain" description="PIN" evidence="8">
    <location>
        <begin position="6"/>
        <end position="123"/>
    </location>
</feature>
<evidence type="ECO:0000259" key="8">
    <source>
        <dbReference type="Pfam" id="PF01850"/>
    </source>
</evidence>
<dbReference type="PANTHER" id="PTHR33653:SF1">
    <property type="entry name" value="RIBONUCLEASE VAPC2"/>
    <property type="match status" value="1"/>
</dbReference>
<gene>
    <name evidence="9" type="ORF">E5L68_000600</name>
</gene>
<evidence type="ECO:0000256" key="6">
    <source>
        <dbReference type="ARBA" id="ARBA00022842"/>
    </source>
</evidence>
<comment type="similarity">
    <text evidence="7">Belongs to the PINc/VapC protein family.</text>
</comment>
<keyword evidence="6" id="KW-0460">Magnesium</keyword>
<dbReference type="InterPro" id="IPR029060">
    <property type="entry name" value="PIN-like_dom_sf"/>
</dbReference>
<dbReference type="PANTHER" id="PTHR33653">
    <property type="entry name" value="RIBONUCLEASE VAPC2"/>
    <property type="match status" value="1"/>
</dbReference>
<comment type="cofactor">
    <cofactor evidence="1">
        <name>Mg(2+)</name>
        <dbReference type="ChEBI" id="CHEBI:18420"/>
    </cofactor>
</comment>
<evidence type="ECO:0000256" key="4">
    <source>
        <dbReference type="ARBA" id="ARBA00022723"/>
    </source>
</evidence>
<keyword evidence="5" id="KW-0378">Hydrolase</keyword>
<reference evidence="9 10" key="1">
    <citation type="submission" date="2024-12" db="EMBL/GenBank/DDBJ databases">
        <authorList>
            <person name="Hu S."/>
        </authorList>
    </citation>
    <scope>NUCLEOTIDE SEQUENCE [LARGE SCALE GENOMIC DNA]</scope>
    <source>
        <strain evidence="9 10">P-25</strain>
    </source>
</reference>
<evidence type="ECO:0000256" key="3">
    <source>
        <dbReference type="ARBA" id="ARBA00022722"/>
    </source>
</evidence>
<evidence type="ECO:0000256" key="1">
    <source>
        <dbReference type="ARBA" id="ARBA00001946"/>
    </source>
</evidence>
<accession>A0ABW9JD45</accession>
<dbReference type="Gene3D" id="3.40.50.1010">
    <property type="entry name" value="5'-nuclease"/>
    <property type="match status" value="1"/>
</dbReference>